<accession>A0A1H2KXX9</accession>
<name>A0A1H2KXX9_9ACTN</name>
<evidence type="ECO:0000256" key="1">
    <source>
        <dbReference type="SAM" id="MobiDB-lite"/>
    </source>
</evidence>
<dbReference type="AlphaFoldDB" id="A0A1H2KXX9"/>
<feature type="compositionally biased region" description="Low complexity" evidence="1">
    <location>
        <begin position="37"/>
        <end position="54"/>
    </location>
</feature>
<evidence type="ECO:0000313" key="2">
    <source>
        <dbReference type="EMBL" id="SDU73156.1"/>
    </source>
</evidence>
<gene>
    <name evidence="2" type="ORF">SAMN04488563_4481</name>
</gene>
<feature type="region of interest" description="Disordered" evidence="1">
    <location>
        <begin position="34"/>
        <end position="74"/>
    </location>
</feature>
<dbReference type="STRING" id="419479.SAMN04488563_4481"/>
<organism evidence="2 3">
    <name type="scientific">Jiangella alkaliphila</name>
    <dbReference type="NCBI Taxonomy" id="419479"/>
    <lineage>
        <taxon>Bacteria</taxon>
        <taxon>Bacillati</taxon>
        <taxon>Actinomycetota</taxon>
        <taxon>Actinomycetes</taxon>
        <taxon>Jiangellales</taxon>
        <taxon>Jiangellaceae</taxon>
        <taxon>Jiangella</taxon>
    </lineage>
</organism>
<dbReference type="Proteomes" id="UP000182977">
    <property type="component" value="Chromosome I"/>
</dbReference>
<keyword evidence="3" id="KW-1185">Reference proteome</keyword>
<dbReference type="OrthoDB" id="5996503at2"/>
<sequence>MTGRFDRPGLLGAVTRAAILDGTAQVITNVVTHSTARRPAPAAPGAGAPGAGAPEVDRADRPGQRLVAARPGGD</sequence>
<dbReference type="EMBL" id="LT629791">
    <property type="protein sequence ID" value="SDU73156.1"/>
    <property type="molecule type" value="Genomic_DNA"/>
</dbReference>
<reference evidence="3" key="1">
    <citation type="submission" date="2016-10" db="EMBL/GenBank/DDBJ databases">
        <authorList>
            <person name="Varghese N."/>
            <person name="Submissions S."/>
        </authorList>
    </citation>
    <scope>NUCLEOTIDE SEQUENCE [LARGE SCALE GENOMIC DNA]</scope>
    <source>
        <strain evidence="3">DSM 45079</strain>
    </source>
</reference>
<proteinExistence type="predicted"/>
<evidence type="ECO:0000313" key="3">
    <source>
        <dbReference type="Proteomes" id="UP000182977"/>
    </source>
</evidence>
<dbReference type="RefSeq" id="WP_046770458.1">
    <property type="nucleotide sequence ID" value="NZ_LBMC01000020.1"/>
</dbReference>
<protein>
    <submittedName>
        <fullName evidence="2">Uncharacterized protein</fullName>
    </submittedName>
</protein>